<evidence type="ECO:0000313" key="2">
    <source>
        <dbReference type="Proteomes" id="UP000281028"/>
    </source>
</evidence>
<dbReference type="SUPFAM" id="SSF52317">
    <property type="entry name" value="Class I glutamine amidotransferase-like"/>
    <property type="match status" value="1"/>
</dbReference>
<dbReference type="OrthoDB" id="1117240at2"/>
<name>A0A3S1CWW6_9BACT</name>
<proteinExistence type="predicted"/>
<dbReference type="InterPro" id="IPR029062">
    <property type="entry name" value="Class_I_gatase-like"/>
</dbReference>
<keyword evidence="2" id="KW-1185">Reference proteome</keyword>
<dbReference type="PANTHER" id="PTHR40469:SF2">
    <property type="entry name" value="GALACTOSE-BINDING DOMAIN-LIKE SUPERFAMILY PROTEIN"/>
    <property type="match status" value="1"/>
</dbReference>
<dbReference type="InterPro" id="IPR029010">
    <property type="entry name" value="ThuA-like"/>
</dbReference>
<protein>
    <submittedName>
        <fullName evidence="1">ThuA domain-containing protein</fullName>
    </submittedName>
</protein>
<evidence type="ECO:0000313" key="1">
    <source>
        <dbReference type="EMBL" id="NSL87374.1"/>
    </source>
</evidence>
<sequence length="248" mass="28702">MFHRLLIIALLSAISAKAQRFRVLALAEAGGHHTAYTKAAQMYLSRLAADSQFTVTYIRNTDSITVQYLDQFHLFLQLDYPPYGWKPAAEKAFIHYLEEGRGGWVGFHHASLLGEFDGFPLWTWFYRFMGEIRFKDYIADFADGEVRVEDRQHPVMQGLPEKFIIRKEEWYTYDKSPRTTVHVLAAVNENSYSPPGSKKMGDHPVIWTNPRIKARNVYIFMGHAPELFNNNDYTKLFSNALFWAAGNH</sequence>
<gene>
    <name evidence="1" type="ORF">ECE50_011065</name>
</gene>
<dbReference type="Pfam" id="PF06283">
    <property type="entry name" value="ThuA"/>
    <property type="match status" value="1"/>
</dbReference>
<accession>A0A3S1CWW6</accession>
<dbReference type="EMBL" id="RIAR02000001">
    <property type="protein sequence ID" value="NSL87374.1"/>
    <property type="molecule type" value="Genomic_DNA"/>
</dbReference>
<dbReference type="PANTHER" id="PTHR40469">
    <property type="entry name" value="SECRETED GLYCOSYL HYDROLASE"/>
    <property type="match status" value="1"/>
</dbReference>
<dbReference type="AlphaFoldDB" id="A0A3S1CWW6"/>
<dbReference type="Proteomes" id="UP000281028">
    <property type="component" value="Unassembled WGS sequence"/>
</dbReference>
<comment type="caution">
    <text evidence="1">The sequence shown here is derived from an EMBL/GenBank/DDBJ whole genome shotgun (WGS) entry which is preliminary data.</text>
</comment>
<organism evidence="1 2">
    <name type="scientific">Chitinophaga solisilvae</name>
    <dbReference type="NCBI Taxonomy" id="1233460"/>
    <lineage>
        <taxon>Bacteria</taxon>
        <taxon>Pseudomonadati</taxon>
        <taxon>Bacteroidota</taxon>
        <taxon>Chitinophagia</taxon>
        <taxon>Chitinophagales</taxon>
        <taxon>Chitinophagaceae</taxon>
        <taxon>Chitinophaga</taxon>
    </lineage>
</organism>
<reference evidence="1" key="1">
    <citation type="submission" date="2020-05" db="EMBL/GenBank/DDBJ databases">
        <title>Chitinophaga laudate sp. nov., isolated from a tropical peat swamp.</title>
        <authorList>
            <person name="Goh C.B.S."/>
            <person name="Lee M.S."/>
            <person name="Parimannan S."/>
            <person name="Pasbakhsh P."/>
            <person name="Yule C.M."/>
            <person name="Rajandas H."/>
            <person name="Loke S."/>
            <person name="Croft L."/>
            <person name="Tan J.B.L."/>
        </authorList>
    </citation>
    <scope>NUCLEOTIDE SEQUENCE</scope>
    <source>
        <strain evidence="1">Mgbs1</strain>
    </source>
</reference>
<dbReference type="Gene3D" id="3.40.50.880">
    <property type="match status" value="1"/>
</dbReference>